<keyword evidence="2" id="KW-1185">Reference proteome</keyword>
<accession>A0ABU7D1Z0</accession>
<sequence>MSYILKLVYLVLACAENGETRLLFCLLFGGVSFKVSKGKTRSECNSYQNSHWLPCYWDETICGKLSCLLKLYRCSVQQRIDTCNAADFKQLCQASNMKHQ</sequence>
<reference evidence="1 2" key="1">
    <citation type="submission" date="2021-06" db="EMBL/GenBank/DDBJ databases">
        <authorList>
            <person name="Palmer J.M."/>
        </authorList>
    </citation>
    <scope>NUCLEOTIDE SEQUENCE [LARGE SCALE GENOMIC DNA]</scope>
    <source>
        <strain evidence="1 2">CL_MEX2019</strain>
        <tissue evidence="1">Muscle</tissue>
    </source>
</reference>
<proteinExistence type="predicted"/>
<comment type="caution">
    <text evidence="1">The sequence shown here is derived from an EMBL/GenBank/DDBJ whole genome shotgun (WGS) entry which is preliminary data.</text>
</comment>
<dbReference type="Proteomes" id="UP001352852">
    <property type="component" value="Unassembled WGS sequence"/>
</dbReference>
<evidence type="ECO:0008006" key="3">
    <source>
        <dbReference type="Google" id="ProtNLM"/>
    </source>
</evidence>
<name>A0ABU7D1Z0_9TELE</name>
<evidence type="ECO:0000313" key="2">
    <source>
        <dbReference type="Proteomes" id="UP001352852"/>
    </source>
</evidence>
<evidence type="ECO:0000313" key="1">
    <source>
        <dbReference type="EMBL" id="MED6268946.1"/>
    </source>
</evidence>
<organism evidence="1 2">
    <name type="scientific">Characodon lateralis</name>
    <dbReference type="NCBI Taxonomy" id="208331"/>
    <lineage>
        <taxon>Eukaryota</taxon>
        <taxon>Metazoa</taxon>
        <taxon>Chordata</taxon>
        <taxon>Craniata</taxon>
        <taxon>Vertebrata</taxon>
        <taxon>Euteleostomi</taxon>
        <taxon>Actinopterygii</taxon>
        <taxon>Neopterygii</taxon>
        <taxon>Teleostei</taxon>
        <taxon>Neoteleostei</taxon>
        <taxon>Acanthomorphata</taxon>
        <taxon>Ovalentaria</taxon>
        <taxon>Atherinomorphae</taxon>
        <taxon>Cyprinodontiformes</taxon>
        <taxon>Goodeidae</taxon>
        <taxon>Characodon</taxon>
    </lineage>
</organism>
<dbReference type="EMBL" id="JAHUTJ010011868">
    <property type="protein sequence ID" value="MED6268946.1"/>
    <property type="molecule type" value="Genomic_DNA"/>
</dbReference>
<protein>
    <recommendedName>
        <fullName evidence="3">Secreted protein</fullName>
    </recommendedName>
</protein>
<gene>
    <name evidence="1" type="ORF">CHARACLAT_028069</name>
</gene>